<evidence type="ECO:0000259" key="9">
    <source>
        <dbReference type="Pfam" id="PF00710"/>
    </source>
</evidence>
<dbReference type="PROSITE" id="PS00144">
    <property type="entry name" value="ASN_GLN_ASE_1"/>
    <property type="match status" value="1"/>
</dbReference>
<dbReference type="AlphaFoldDB" id="A0A8T4L909"/>
<organism evidence="12 13">
    <name type="scientific">Candidatus Iainarchaeum sp</name>
    <dbReference type="NCBI Taxonomy" id="3101447"/>
    <lineage>
        <taxon>Archaea</taxon>
        <taxon>Candidatus Iainarchaeota</taxon>
        <taxon>Candidatus Iainarchaeia</taxon>
        <taxon>Candidatus Iainarchaeales</taxon>
        <taxon>Candidatus Iainarchaeaceae</taxon>
        <taxon>Candidatus Iainarchaeum</taxon>
    </lineage>
</organism>
<evidence type="ECO:0000313" key="12">
    <source>
        <dbReference type="EMBL" id="MBS3063748.1"/>
    </source>
</evidence>
<dbReference type="EC" id="6.3.5.-" evidence="5 8"/>
<dbReference type="Pfam" id="PF17763">
    <property type="entry name" value="Asparaginase_C"/>
    <property type="match status" value="1"/>
</dbReference>
<dbReference type="PIRSF" id="PIRSF500175">
    <property type="entry name" value="Glu_ADT_D"/>
    <property type="match status" value="1"/>
</dbReference>
<evidence type="ECO:0000256" key="4">
    <source>
        <dbReference type="ARBA" id="ARBA00022917"/>
    </source>
</evidence>
<keyword evidence="2 5" id="KW-0547">Nucleotide-binding</keyword>
<proteinExistence type="inferred from homology"/>
<protein>
    <recommendedName>
        <fullName evidence="5 8">Glutamyl-tRNA(Gln) amidotransferase subunit D</fullName>
        <shortName evidence="5">Glu-ADT subunit D</shortName>
        <ecNumber evidence="5 8">6.3.5.-</ecNumber>
    </recommendedName>
</protein>
<feature type="active site" evidence="5 7">
    <location>
        <position position="172"/>
    </location>
</feature>
<comment type="catalytic activity">
    <reaction evidence="5 8">
        <text>L-glutamyl-tRNA(Gln) + L-glutamine + ATP + H2O = L-glutaminyl-tRNA(Gln) + L-glutamate + ADP + phosphate + H(+)</text>
        <dbReference type="Rhea" id="RHEA:17521"/>
        <dbReference type="Rhea" id="RHEA-COMP:9681"/>
        <dbReference type="Rhea" id="RHEA-COMP:9684"/>
        <dbReference type="ChEBI" id="CHEBI:15377"/>
        <dbReference type="ChEBI" id="CHEBI:15378"/>
        <dbReference type="ChEBI" id="CHEBI:29985"/>
        <dbReference type="ChEBI" id="CHEBI:30616"/>
        <dbReference type="ChEBI" id="CHEBI:43474"/>
        <dbReference type="ChEBI" id="CHEBI:58359"/>
        <dbReference type="ChEBI" id="CHEBI:78520"/>
        <dbReference type="ChEBI" id="CHEBI:78521"/>
        <dbReference type="ChEBI" id="CHEBI:456216"/>
    </reaction>
</comment>
<dbReference type="InterPro" id="IPR040919">
    <property type="entry name" value="Asparaginase_C"/>
</dbReference>
<reference evidence="12" key="1">
    <citation type="submission" date="2021-03" db="EMBL/GenBank/DDBJ databases">
        <authorList>
            <person name="Jaffe A."/>
        </authorList>
    </citation>
    <scope>NUCLEOTIDE SEQUENCE</scope>
    <source>
        <strain evidence="12">RIFCSPLOWO2_01_FULL_58_19</strain>
    </source>
</reference>
<dbReference type="InterPro" id="IPR027475">
    <property type="entry name" value="Asparaginase/glutaminase_AS2"/>
</dbReference>
<dbReference type="SMART" id="SM00870">
    <property type="entry name" value="Asparaginase"/>
    <property type="match status" value="1"/>
</dbReference>
<dbReference type="Gene3D" id="3.40.50.40">
    <property type="match status" value="1"/>
</dbReference>
<dbReference type="GO" id="GO:0006412">
    <property type="term" value="P:translation"/>
    <property type="evidence" value="ECO:0007669"/>
    <property type="project" value="UniProtKB-UniRule"/>
</dbReference>
<dbReference type="InterPro" id="IPR020827">
    <property type="entry name" value="Asparaginase/glutaminase_AS1"/>
</dbReference>
<dbReference type="EMBL" id="JAGVWE010000007">
    <property type="protein sequence ID" value="MBS3063748.1"/>
    <property type="molecule type" value="Genomic_DNA"/>
</dbReference>
<dbReference type="InterPro" id="IPR027474">
    <property type="entry name" value="L-asparaginase_N"/>
</dbReference>
<dbReference type="Gene3D" id="2.30.30.520">
    <property type="match status" value="1"/>
</dbReference>
<comment type="similarity">
    <text evidence="5 8">Belongs to the asparaginase 1 family. GatD subfamily.</text>
</comment>
<evidence type="ECO:0000313" key="13">
    <source>
        <dbReference type="Proteomes" id="UP000678237"/>
    </source>
</evidence>
<feature type="active site" evidence="5 6">
    <location>
        <position position="96"/>
    </location>
</feature>
<feature type="active site" evidence="5">
    <location>
        <position position="251"/>
    </location>
</feature>
<dbReference type="GO" id="GO:0050567">
    <property type="term" value="F:glutaminyl-tRNA synthase (glutamine-hydrolyzing) activity"/>
    <property type="evidence" value="ECO:0007669"/>
    <property type="project" value="UniProtKB-UniRule"/>
</dbReference>
<dbReference type="GO" id="GO:0006520">
    <property type="term" value="P:amino acid metabolic process"/>
    <property type="evidence" value="ECO:0007669"/>
    <property type="project" value="InterPro"/>
</dbReference>
<dbReference type="PANTHER" id="PTHR11707">
    <property type="entry name" value="L-ASPARAGINASE"/>
    <property type="match status" value="1"/>
</dbReference>
<dbReference type="InterPro" id="IPR040918">
    <property type="entry name" value="GatD_N"/>
</dbReference>
<dbReference type="PROSITE" id="PS51732">
    <property type="entry name" value="ASN_GLN_ASE_3"/>
    <property type="match status" value="1"/>
</dbReference>
<dbReference type="InterPro" id="IPR036152">
    <property type="entry name" value="Asp/glu_Ase-like_sf"/>
</dbReference>
<dbReference type="PRINTS" id="PR00139">
    <property type="entry name" value="ASNGLNASE"/>
</dbReference>
<name>A0A8T4L909_9ARCH</name>
<comment type="caution">
    <text evidence="12">The sequence shown here is derived from an EMBL/GenBank/DDBJ whole genome shotgun (WGS) entry which is preliminary data.</text>
</comment>
<dbReference type="Gene3D" id="3.40.50.1170">
    <property type="entry name" value="L-asparaginase, N-terminal domain"/>
    <property type="match status" value="1"/>
</dbReference>
<evidence type="ECO:0000256" key="5">
    <source>
        <dbReference type="HAMAP-Rule" id="MF_00586"/>
    </source>
</evidence>
<dbReference type="GO" id="GO:0006450">
    <property type="term" value="P:regulation of translational fidelity"/>
    <property type="evidence" value="ECO:0007669"/>
    <property type="project" value="InterPro"/>
</dbReference>
<dbReference type="Pfam" id="PF00710">
    <property type="entry name" value="Asparaginase"/>
    <property type="match status" value="1"/>
</dbReference>
<keyword evidence="4 5" id="KW-0648">Protein biosynthesis</keyword>
<evidence type="ECO:0000256" key="7">
    <source>
        <dbReference type="PROSITE-ProRule" id="PRU10100"/>
    </source>
</evidence>
<gene>
    <name evidence="5 12" type="primary">gatD</name>
    <name evidence="12" type="ORF">J4203_07855</name>
</gene>
<keyword evidence="3 5" id="KW-0067">ATP-binding</keyword>
<dbReference type="InterPro" id="IPR006034">
    <property type="entry name" value="Asparaginase/glutaminase-like"/>
</dbReference>
<dbReference type="Pfam" id="PF18195">
    <property type="entry name" value="GatD_N"/>
    <property type="match status" value="1"/>
</dbReference>
<dbReference type="InterPro" id="IPR037152">
    <property type="entry name" value="L-asparaginase_N_sf"/>
</dbReference>
<reference evidence="12" key="2">
    <citation type="submission" date="2021-05" db="EMBL/GenBank/DDBJ databases">
        <title>Protein family content uncovers lineage relationships and bacterial pathway maintenance mechanisms in DPANN archaea.</title>
        <authorList>
            <person name="Castelle C.J."/>
            <person name="Meheust R."/>
            <person name="Jaffe A.L."/>
            <person name="Seitz K."/>
            <person name="Gong X."/>
            <person name="Baker B.J."/>
            <person name="Banfield J.F."/>
        </authorList>
    </citation>
    <scope>NUCLEOTIDE SEQUENCE</scope>
    <source>
        <strain evidence="12">RIFCSPLOWO2_01_FULL_58_19</strain>
    </source>
</reference>
<feature type="domain" description="Asparaginase/glutaminase C-terminal" evidence="10">
    <location>
        <begin position="303"/>
        <end position="420"/>
    </location>
</feature>
<dbReference type="InterPro" id="IPR037222">
    <property type="entry name" value="GatD_N_sf"/>
</dbReference>
<evidence type="ECO:0000256" key="3">
    <source>
        <dbReference type="ARBA" id="ARBA00022840"/>
    </source>
</evidence>
<comment type="function">
    <text evidence="5 8">Allows the formation of correctly charged Gln-tRNA(Gln) through the transamidation of misacylated Glu-tRNA(Gln) in organisms which lack glutaminyl-tRNA synthetase. The reaction takes place in the presence of glutamine and ATP through an activated gamma-phospho-Glu-tRNA(Gln). The GatDE system is specific for glutamate and does not act on aspartate.</text>
</comment>
<dbReference type="GO" id="GO:0004067">
    <property type="term" value="F:asparaginase activity"/>
    <property type="evidence" value="ECO:0007669"/>
    <property type="project" value="UniProtKB-UniRule"/>
</dbReference>
<dbReference type="InterPro" id="IPR006033">
    <property type="entry name" value="AsnA_fam"/>
</dbReference>
<dbReference type="PIRSF" id="PIRSF001220">
    <property type="entry name" value="L-ASNase_gatD"/>
    <property type="match status" value="1"/>
</dbReference>
<dbReference type="SUPFAM" id="SSF141300">
    <property type="entry name" value="GatD N-terminal domain-like"/>
    <property type="match status" value="1"/>
</dbReference>
<dbReference type="Proteomes" id="UP000678237">
    <property type="component" value="Unassembled WGS sequence"/>
</dbReference>
<dbReference type="NCBIfam" id="NF003217">
    <property type="entry name" value="PRK04183.1"/>
    <property type="match status" value="1"/>
</dbReference>
<sequence>MKADYRELLRKSGVQEGDFVELAKNGQSFRGHVLPSADPETLSLKLHTGYNMGVRVEAGMELKKTGEPSAKAGVKSQALKMDVSLPKIVVLHTGGTIASRVNYSTGGVYASFSTEDLIAMFPELTRVANFEPRHVANLMSEDMRFSHYKLMVQAIQAAIRDGAKGIILGHGTDTLTYTSAALSFALENPPVPVLLVGSQRSSDRGSSDAAINLLCAAEFIKQTDFAGVAICMHETSDDQACVVLPGTKARKMHTSRRDAFKAVNDQPIARVHFNERRVEYLKKDYPRVDKKKPFTVKDGFEEKVGLLKSHPNMHPEEILFYLEHGFKGLVVEGTGMGHMPTNTPENLPNYEALKKLIASGCVVVMTAQCLYGRVHPYVYTNLRRLSEIGVVFAEDLLPETAFVKLAWLLGNFKREEAVKKVPENLRGEITASSRIDCFEPE</sequence>
<evidence type="ECO:0000256" key="8">
    <source>
        <dbReference type="RuleBase" id="RU004457"/>
    </source>
</evidence>
<dbReference type="NCBIfam" id="TIGR00519">
    <property type="entry name" value="asnASE_I"/>
    <property type="match status" value="1"/>
</dbReference>
<dbReference type="GO" id="GO:0005524">
    <property type="term" value="F:ATP binding"/>
    <property type="evidence" value="ECO:0007669"/>
    <property type="project" value="UniProtKB-KW"/>
</dbReference>
<feature type="domain" description="GatD N-terminal" evidence="11">
    <location>
        <begin position="15"/>
        <end position="59"/>
    </location>
</feature>
<dbReference type="InterPro" id="IPR011878">
    <property type="entry name" value="GatD"/>
</dbReference>
<evidence type="ECO:0000259" key="11">
    <source>
        <dbReference type="Pfam" id="PF18195"/>
    </source>
</evidence>
<dbReference type="InterPro" id="IPR027473">
    <property type="entry name" value="L-asparaginase_C"/>
</dbReference>
<evidence type="ECO:0000256" key="1">
    <source>
        <dbReference type="ARBA" id="ARBA00022598"/>
    </source>
</evidence>
<evidence type="ECO:0000256" key="6">
    <source>
        <dbReference type="PROSITE-ProRule" id="PRU10099"/>
    </source>
</evidence>
<dbReference type="PROSITE" id="PS00917">
    <property type="entry name" value="ASN_GLN_ASE_2"/>
    <property type="match status" value="1"/>
</dbReference>
<feature type="active site" evidence="5">
    <location>
        <position position="173"/>
    </location>
</feature>
<evidence type="ECO:0000259" key="10">
    <source>
        <dbReference type="Pfam" id="PF17763"/>
    </source>
</evidence>
<evidence type="ECO:0000256" key="2">
    <source>
        <dbReference type="ARBA" id="ARBA00022741"/>
    </source>
</evidence>
<dbReference type="NCBIfam" id="TIGR02153">
    <property type="entry name" value="gatD_arch"/>
    <property type="match status" value="1"/>
</dbReference>
<dbReference type="HAMAP" id="MF_00586">
    <property type="entry name" value="GatD"/>
    <property type="match status" value="1"/>
</dbReference>
<keyword evidence="1 5" id="KW-0436">Ligase</keyword>
<feature type="domain" description="L-asparaginase N-terminal" evidence="9">
    <location>
        <begin position="87"/>
        <end position="282"/>
    </location>
</feature>
<dbReference type="SUPFAM" id="SSF53774">
    <property type="entry name" value="Glutaminase/Asparaginase"/>
    <property type="match status" value="1"/>
</dbReference>
<accession>A0A8T4L909</accession>
<comment type="subunit">
    <text evidence="5 8">Heterodimer of GatD and GatE.</text>
</comment>
<dbReference type="PANTHER" id="PTHR11707:SF28">
    <property type="entry name" value="60 KDA LYSOPHOSPHOLIPASE"/>
    <property type="match status" value="1"/>
</dbReference>